<feature type="transmembrane region" description="Helical" evidence="10">
    <location>
        <begin position="66"/>
        <end position="84"/>
    </location>
</feature>
<evidence type="ECO:0000256" key="8">
    <source>
        <dbReference type="ARBA" id="ARBA00035585"/>
    </source>
</evidence>
<evidence type="ECO:0000256" key="6">
    <source>
        <dbReference type="ARBA" id="ARBA00023303"/>
    </source>
</evidence>
<dbReference type="NCBIfam" id="TIGR00494">
    <property type="entry name" value="crcB"/>
    <property type="match status" value="1"/>
</dbReference>
<dbReference type="PANTHER" id="PTHR28259">
    <property type="entry name" value="FLUORIDE EXPORT PROTEIN 1-RELATED"/>
    <property type="match status" value="1"/>
</dbReference>
<evidence type="ECO:0000256" key="7">
    <source>
        <dbReference type="ARBA" id="ARBA00035120"/>
    </source>
</evidence>
<evidence type="ECO:0000256" key="10">
    <source>
        <dbReference type="HAMAP-Rule" id="MF_00454"/>
    </source>
</evidence>
<dbReference type="OrthoDB" id="9799631at2"/>
<keyword evidence="2 10" id="KW-1003">Cell membrane</keyword>
<dbReference type="GO" id="GO:0062054">
    <property type="term" value="F:fluoride channel activity"/>
    <property type="evidence" value="ECO:0007669"/>
    <property type="project" value="UniProtKB-UniRule"/>
</dbReference>
<dbReference type="InterPro" id="IPR003691">
    <property type="entry name" value="FluC"/>
</dbReference>
<protein>
    <recommendedName>
        <fullName evidence="10">Fluoride-specific ion channel FluC</fullName>
    </recommendedName>
</protein>
<dbReference type="GeneID" id="99637268"/>
<keyword evidence="5 10" id="KW-0472">Membrane</keyword>
<feature type="binding site" evidence="10">
    <location>
        <position position="74"/>
    </location>
    <ligand>
        <name>Na(+)</name>
        <dbReference type="ChEBI" id="CHEBI:29101"/>
        <note>structural</note>
    </ligand>
</feature>
<dbReference type="PANTHER" id="PTHR28259:SF1">
    <property type="entry name" value="FLUORIDE EXPORT PROTEIN 1-RELATED"/>
    <property type="match status" value="1"/>
</dbReference>
<feature type="transmembrane region" description="Helical" evidence="10">
    <location>
        <begin position="33"/>
        <end position="54"/>
    </location>
</feature>
<dbReference type="EMBL" id="VUNP01000034">
    <property type="protein sequence ID" value="MST54194.1"/>
    <property type="molecule type" value="Genomic_DNA"/>
</dbReference>
<keyword evidence="10" id="KW-0479">Metal-binding</keyword>
<evidence type="ECO:0000256" key="1">
    <source>
        <dbReference type="ARBA" id="ARBA00004651"/>
    </source>
</evidence>
<comment type="caution">
    <text evidence="11">The sequence shown here is derived from an EMBL/GenBank/DDBJ whole genome shotgun (WGS) entry which is preliminary data.</text>
</comment>
<comment type="function">
    <text evidence="9 10">Fluoride-specific ion channel. Important for reducing fluoride concentration in the cell, thus reducing its toxicity.</text>
</comment>
<feature type="binding site" evidence="10">
    <location>
        <position position="77"/>
    </location>
    <ligand>
        <name>Na(+)</name>
        <dbReference type="ChEBI" id="CHEBI:29101"/>
        <note>structural</note>
    </ligand>
</feature>
<keyword evidence="10" id="KW-0406">Ion transport</keyword>
<keyword evidence="10" id="KW-0915">Sodium</keyword>
<proteinExistence type="inferred from homology"/>
<evidence type="ECO:0000256" key="2">
    <source>
        <dbReference type="ARBA" id="ARBA00022475"/>
    </source>
</evidence>
<evidence type="ECO:0000313" key="12">
    <source>
        <dbReference type="Proteomes" id="UP000471052"/>
    </source>
</evidence>
<dbReference type="GO" id="GO:0005886">
    <property type="term" value="C:plasma membrane"/>
    <property type="evidence" value="ECO:0007669"/>
    <property type="project" value="UniProtKB-SubCell"/>
</dbReference>
<evidence type="ECO:0000256" key="4">
    <source>
        <dbReference type="ARBA" id="ARBA00022989"/>
    </source>
</evidence>
<keyword evidence="3 10" id="KW-0812">Transmembrane</keyword>
<reference evidence="11 12" key="1">
    <citation type="submission" date="2019-08" db="EMBL/GenBank/DDBJ databases">
        <title>In-depth cultivation of the pig gut microbiome towards novel bacterial diversity and tailored functional studies.</title>
        <authorList>
            <person name="Wylensek D."/>
            <person name="Hitch T.C.A."/>
            <person name="Clavel T."/>
        </authorList>
    </citation>
    <scope>NUCLEOTIDE SEQUENCE [LARGE SCALE GENOMIC DNA]</scope>
    <source>
        <strain evidence="11 12">BL-178-WT-3A</strain>
    </source>
</reference>
<gene>
    <name evidence="10 11" type="primary">crcB</name>
    <name evidence="10" type="synonym">fluC</name>
    <name evidence="11" type="ORF">FYJ82_07370</name>
</gene>
<dbReference type="GO" id="GO:0140114">
    <property type="term" value="P:cellular detoxification of fluoride"/>
    <property type="evidence" value="ECO:0007669"/>
    <property type="project" value="UniProtKB-UniRule"/>
</dbReference>
<dbReference type="AlphaFoldDB" id="A0A6N7X706"/>
<organism evidence="11 12">
    <name type="scientific">Streptococcus alactolyticus</name>
    <dbReference type="NCBI Taxonomy" id="29389"/>
    <lineage>
        <taxon>Bacteria</taxon>
        <taxon>Bacillati</taxon>
        <taxon>Bacillota</taxon>
        <taxon>Bacilli</taxon>
        <taxon>Lactobacillales</taxon>
        <taxon>Streptococcaceae</taxon>
        <taxon>Streptococcus</taxon>
    </lineage>
</organism>
<name>A0A6N7X706_STRAY</name>
<keyword evidence="4 10" id="KW-1133">Transmembrane helix</keyword>
<comment type="catalytic activity">
    <reaction evidence="8">
        <text>fluoride(in) = fluoride(out)</text>
        <dbReference type="Rhea" id="RHEA:76159"/>
        <dbReference type="ChEBI" id="CHEBI:17051"/>
    </reaction>
    <physiologicalReaction direction="left-to-right" evidence="8">
        <dbReference type="Rhea" id="RHEA:76160"/>
    </physiologicalReaction>
</comment>
<evidence type="ECO:0000313" key="11">
    <source>
        <dbReference type="EMBL" id="MST54194.1"/>
    </source>
</evidence>
<feature type="transmembrane region" description="Helical" evidence="10">
    <location>
        <begin position="96"/>
        <end position="120"/>
    </location>
</feature>
<comment type="similarity">
    <text evidence="7 10">Belongs to the fluoride channel Fluc/FEX (TC 1.A.43) family.</text>
</comment>
<sequence>MFLDVILGGLGAILGAFLRSILSDNLNVKGNKIPWGTLWANVIGSVLAGVLVGMAANHALSHMANVFLIGGFCGGLTTFSTYSLEHYKMVLANTKGIAWLYWLASVLICIFCVYVGRWLYGII</sequence>
<comment type="subcellular location">
    <subcellularLocation>
        <location evidence="1 10">Cell membrane</location>
        <topology evidence="1 10">Multi-pass membrane protein</topology>
    </subcellularLocation>
</comment>
<keyword evidence="6 10" id="KW-0407">Ion channel</keyword>
<keyword evidence="10" id="KW-0813">Transport</keyword>
<dbReference type="HAMAP" id="MF_00454">
    <property type="entry name" value="FluC"/>
    <property type="match status" value="1"/>
</dbReference>
<evidence type="ECO:0000256" key="3">
    <source>
        <dbReference type="ARBA" id="ARBA00022692"/>
    </source>
</evidence>
<dbReference type="RefSeq" id="WP_154455303.1">
    <property type="nucleotide sequence ID" value="NZ_BRXN01000044.1"/>
</dbReference>
<dbReference type="GO" id="GO:0046872">
    <property type="term" value="F:metal ion binding"/>
    <property type="evidence" value="ECO:0007669"/>
    <property type="project" value="UniProtKB-KW"/>
</dbReference>
<comment type="activity regulation">
    <text evidence="10">Na(+) is not transported, but it plays an essential structural role and its presence is essential for fluoride channel function.</text>
</comment>
<evidence type="ECO:0000256" key="5">
    <source>
        <dbReference type="ARBA" id="ARBA00023136"/>
    </source>
</evidence>
<evidence type="ECO:0000256" key="9">
    <source>
        <dbReference type="ARBA" id="ARBA00049940"/>
    </source>
</evidence>
<dbReference type="Proteomes" id="UP000471052">
    <property type="component" value="Unassembled WGS sequence"/>
</dbReference>
<accession>A0A6N7X706</accession>
<dbReference type="Pfam" id="PF02537">
    <property type="entry name" value="CRCB"/>
    <property type="match status" value="1"/>
</dbReference>